<dbReference type="InterPro" id="IPR016891">
    <property type="entry name" value="DUF2321"/>
</dbReference>
<dbReference type="EMBL" id="JBHTHM010000067">
    <property type="protein sequence ID" value="MFD0782971.1"/>
    <property type="molecule type" value="Genomic_DNA"/>
</dbReference>
<evidence type="ECO:0000313" key="1">
    <source>
        <dbReference type="EMBL" id="MFD0782971.1"/>
    </source>
</evidence>
<dbReference type="Pfam" id="PF10083">
    <property type="entry name" value="DUF2321"/>
    <property type="match status" value="1"/>
</dbReference>
<protein>
    <submittedName>
        <fullName evidence="1">DUF2321 domain-containing protein</fullName>
    </submittedName>
</protein>
<evidence type="ECO:0000313" key="2">
    <source>
        <dbReference type="Proteomes" id="UP001597053"/>
    </source>
</evidence>
<accession>A0ABW2ZXC3</accession>
<organism evidence="1 2">
    <name type="scientific">Micromonospora azadirachtae</name>
    <dbReference type="NCBI Taxonomy" id="1970735"/>
    <lineage>
        <taxon>Bacteria</taxon>
        <taxon>Bacillati</taxon>
        <taxon>Actinomycetota</taxon>
        <taxon>Actinomycetes</taxon>
        <taxon>Micromonosporales</taxon>
        <taxon>Micromonosporaceae</taxon>
        <taxon>Micromonospora</taxon>
    </lineage>
</organism>
<dbReference type="Proteomes" id="UP001597053">
    <property type="component" value="Unassembled WGS sequence"/>
</dbReference>
<reference evidence="2" key="1">
    <citation type="journal article" date="2019" name="Int. J. Syst. Evol. Microbiol.">
        <title>The Global Catalogue of Microorganisms (GCM) 10K type strain sequencing project: providing services to taxonomists for standard genome sequencing and annotation.</title>
        <authorList>
            <consortium name="The Broad Institute Genomics Platform"/>
            <consortium name="The Broad Institute Genome Sequencing Center for Infectious Disease"/>
            <person name="Wu L."/>
            <person name="Ma J."/>
        </authorList>
    </citation>
    <scope>NUCLEOTIDE SEQUENCE [LARGE SCALE GENOMIC DNA]</scope>
    <source>
        <strain evidence="2">JCM 32148</strain>
    </source>
</reference>
<gene>
    <name evidence="1" type="ORF">ACFQZ8_03380</name>
</gene>
<keyword evidence="2" id="KW-1185">Reference proteome</keyword>
<name>A0ABW2ZXC3_9ACTN</name>
<sequence>MEFRHNRSYYRAAAVCRRGHVASSTLSPTDSYPNDSKCVDCGALILIGCTNCQTRIRGKQLQVYNPYRFARPSFCDYCGAAHPWASREERIYELENILDEEDRDEADRVFIHDQLRGLRESGGLDERAERQLWAQIRDRSGKFIQSEPVKKIAETLITAAVRNQLGI</sequence>
<proteinExistence type="predicted"/>
<comment type="caution">
    <text evidence="1">The sequence shown here is derived from an EMBL/GenBank/DDBJ whole genome shotgun (WGS) entry which is preliminary data.</text>
</comment>